<comment type="caution">
    <text evidence="2">The sequence shown here is derived from an EMBL/GenBank/DDBJ whole genome shotgun (WGS) entry which is preliminary data.</text>
</comment>
<sequence length="394" mass="44805">MKLSHIEIFRFKGEEMKNFLLKLMNLLFKRRDNVDDLSLYPNWRIGLSSAASWSWGVSLAVGMSIMYTKGLLPFIIWTAGNILAIPLFGIIRTYFPLSKHWPRFIFPMIVLFLFVEFFCIVLNLQGILTGFGGNVKGIVSYPFLSPETAKYAVMAIGLFVVWYIHKGGLKMSVLTDYGQYAVQLFGTILLATLGYFIGEHHDIAWVIIDPKTGLSGLEWAKFGFFGIVVGIMGTSHHWQRFHAIKEENILKVSLWGGLWFGIYMLFVGLAGLFFSSNIVLGTIFVFIMIALGASSIDSAVAGIEYDAVQLGFKKIDLHYRTWIARKEKTYTIYPYKIATLASVIAVLFWPYFASGSMADLWSFMAAQRLKIIGTFIVITVLITWFRWFKNKIKK</sequence>
<feature type="transmembrane region" description="Helical" evidence="1">
    <location>
        <begin position="177"/>
        <end position="197"/>
    </location>
</feature>
<dbReference type="AlphaFoldDB" id="A0A1F5SKB2"/>
<proteinExistence type="predicted"/>
<feature type="transmembrane region" description="Helical" evidence="1">
    <location>
        <begin position="333"/>
        <end position="351"/>
    </location>
</feature>
<dbReference type="EMBL" id="MFGB01000010">
    <property type="protein sequence ID" value="OGF27114.1"/>
    <property type="molecule type" value="Genomic_DNA"/>
</dbReference>
<keyword evidence="1" id="KW-1133">Transmembrane helix</keyword>
<dbReference type="Proteomes" id="UP000178367">
    <property type="component" value="Unassembled WGS sequence"/>
</dbReference>
<reference evidence="2 3" key="1">
    <citation type="journal article" date="2016" name="Nat. Commun.">
        <title>Thousands of microbial genomes shed light on interconnected biogeochemical processes in an aquifer system.</title>
        <authorList>
            <person name="Anantharaman K."/>
            <person name="Brown C.T."/>
            <person name="Hug L.A."/>
            <person name="Sharon I."/>
            <person name="Castelle C.J."/>
            <person name="Probst A.J."/>
            <person name="Thomas B.C."/>
            <person name="Singh A."/>
            <person name="Wilkins M.J."/>
            <person name="Karaoz U."/>
            <person name="Brodie E.L."/>
            <person name="Williams K.H."/>
            <person name="Hubbard S.S."/>
            <person name="Banfield J.F."/>
        </authorList>
    </citation>
    <scope>NUCLEOTIDE SEQUENCE [LARGE SCALE GENOMIC DNA]</scope>
</reference>
<dbReference type="InterPro" id="IPR038377">
    <property type="entry name" value="Na/Glc_symporter_sf"/>
</dbReference>
<feature type="transmembrane region" description="Helical" evidence="1">
    <location>
        <begin position="217"/>
        <end position="234"/>
    </location>
</feature>
<keyword evidence="1" id="KW-0812">Transmembrane</keyword>
<gene>
    <name evidence="2" type="ORF">A2227_04480</name>
</gene>
<feature type="transmembrane region" description="Helical" evidence="1">
    <location>
        <begin position="280"/>
        <end position="303"/>
    </location>
</feature>
<evidence type="ECO:0000313" key="2">
    <source>
        <dbReference type="EMBL" id="OGF27114.1"/>
    </source>
</evidence>
<feature type="transmembrane region" description="Helical" evidence="1">
    <location>
        <begin position="50"/>
        <end position="68"/>
    </location>
</feature>
<evidence type="ECO:0000256" key="1">
    <source>
        <dbReference type="SAM" id="Phobius"/>
    </source>
</evidence>
<name>A0A1F5SKB2_9BACT</name>
<organism evidence="2 3">
    <name type="scientific">Candidatus Falkowbacteria bacterium RIFOXYA2_FULL_47_19</name>
    <dbReference type="NCBI Taxonomy" id="1797994"/>
    <lineage>
        <taxon>Bacteria</taxon>
        <taxon>Candidatus Falkowiibacteriota</taxon>
    </lineage>
</organism>
<keyword evidence="1" id="KW-0472">Membrane</keyword>
<feature type="transmembrane region" description="Helical" evidence="1">
    <location>
        <begin position="148"/>
        <end position="165"/>
    </location>
</feature>
<protein>
    <submittedName>
        <fullName evidence="2">Uncharacterized protein</fullName>
    </submittedName>
</protein>
<feature type="transmembrane region" description="Helical" evidence="1">
    <location>
        <begin position="104"/>
        <end position="128"/>
    </location>
</feature>
<evidence type="ECO:0000313" key="3">
    <source>
        <dbReference type="Proteomes" id="UP000178367"/>
    </source>
</evidence>
<feature type="transmembrane region" description="Helical" evidence="1">
    <location>
        <begin position="254"/>
        <end position="274"/>
    </location>
</feature>
<dbReference type="Gene3D" id="1.20.1730.10">
    <property type="entry name" value="Sodium/glucose cotransporter"/>
    <property type="match status" value="1"/>
</dbReference>
<feature type="transmembrane region" description="Helical" evidence="1">
    <location>
        <begin position="74"/>
        <end position="95"/>
    </location>
</feature>
<dbReference type="STRING" id="1797994.A2227_04480"/>
<feature type="transmembrane region" description="Helical" evidence="1">
    <location>
        <begin position="371"/>
        <end position="388"/>
    </location>
</feature>
<accession>A0A1F5SKB2</accession>